<dbReference type="InterPro" id="IPR000719">
    <property type="entry name" value="Prot_kinase_dom"/>
</dbReference>
<accession>A0ABP8TRA4</accession>
<dbReference type="PANTHER" id="PTHR43289">
    <property type="entry name" value="MITOGEN-ACTIVATED PROTEIN KINASE KINASE KINASE 20-RELATED"/>
    <property type="match status" value="1"/>
</dbReference>
<dbReference type="SMART" id="SM00320">
    <property type="entry name" value="WD40"/>
    <property type="match status" value="6"/>
</dbReference>
<evidence type="ECO:0000256" key="6">
    <source>
        <dbReference type="PROSITE-ProRule" id="PRU10141"/>
    </source>
</evidence>
<name>A0ABP8TRA4_9ACTN</name>
<dbReference type="PROSITE" id="PS50294">
    <property type="entry name" value="WD_REPEATS_REGION"/>
    <property type="match status" value="1"/>
</dbReference>
<evidence type="ECO:0000313" key="10">
    <source>
        <dbReference type="Proteomes" id="UP001500212"/>
    </source>
</evidence>
<dbReference type="SUPFAM" id="SSF69322">
    <property type="entry name" value="Tricorn protease domain 2"/>
    <property type="match status" value="1"/>
</dbReference>
<protein>
    <submittedName>
        <fullName evidence="9">Serine/threonine-protein kinase</fullName>
    </submittedName>
</protein>
<dbReference type="Gene3D" id="3.30.200.20">
    <property type="entry name" value="Phosphorylase Kinase, domain 1"/>
    <property type="match status" value="1"/>
</dbReference>
<dbReference type="Pfam" id="PF00069">
    <property type="entry name" value="Pkinase"/>
    <property type="match status" value="1"/>
</dbReference>
<evidence type="ECO:0000256" key="5">
    <source>
        <dbReference type="PROSITE-ProRule" id="PRU00221"/>
    </source>
</evidence>
<dbReference type="RefSeq" id="WP_345358789.1">
    <property type="nucleotide sequence ID" value="NZ_BAABHJ010000017.1"/>
</dbReference>
<dbReference type="Gene3D" id="2.130.10.10">
    <property type="entry name" value="YVTN repeat-like/Quinoprotein amine dehydrogenase"/>
    <property type="match status" value="2"/>
</dbReference>
<evidence type="ECO:0000259" key="8">
    <source>
        <dbReference type="PROSITE" id="PS50011"/>
    </source>
</evidence>
<feature type="compositionally biased region" description="Pro residues" evidence="7">
    <location>
        <begin position="305"/>
        <end position="316"/>
    </location>
</feature>
<feature type="region of interest" description="Disordered" evidence="7">
    <location>
        <begin position="287"/>
        <end position="319"/>
    </location>
</feature>
<dbReference type="Gene3D" id="1.10.510.10">
    <property type="entry name" value="Transferase(Phosphotransferase) domain 1"/>
    <property type="match status" value="1"/>
</dbReference>
<evidence type="ECO:0000256" key="7">
    <source>
        <dbReference type="SAM" id="MobiDB-lite"/>
    </source>
</evidence>
<feature type="domain" description="Protein kinase" evidence="8">
    <location>
        <begin position="15"/>
        <end position="275"/>
    </location>
</feature>
<keyword evidence="1" id="KW-0808">Transferase</keyword>
<dbReference type="EMBL" id="BAABHJ010000017">
    <property type="protein sequence ID" value="GAA4611578.1"/>
    <property type="molecule type" value="Genomic_DNA"/>
</dbReference>
<keyword evidence="10" id="KW-1185">Reference proteome</keyword>
<dbReference type="PROSITE" id="PS00107">
    <property type="entry name" value="PROTEIN_KINASE_ATP"/>
    <property type="match status" value="1"/>
</dbReference>
<dbReference type="PROSITE" id="PS50082">
    <property type="entry name" value="WD_REPEATS_2"/>
    <property type="match status" value="1"/>
</dbReference>
<organism evidence="9 10">
    <name type="scientific">Actinoallomurus liliacearum</name>
    <dbReference type="NCBI Taxonomy" id="1080073"/>
    <lineage>
        <taxon>Bacteria</taxon>
        <taxon>Bacillati</taxon>
        <taxon>Actinomycetota</taxon>
        <taxon>Actinomycetes</taxon>
        <taxon>Streptosporangiales</taxon>
        <taxon>Thermomonosporaceae</taxon>
        <taxon>Actinoallomurus</taxon>
    </lineage>
</organism>
<dbReference type="Proteomes" id="UP001500212">
    <property type="component" value="Unassembled WGS sequence"/>
</dbReference>
<evidence type="ECO:0000313" key="9">
    <source>
        <dbReference type="EMBL" id="GAA4611578.1"/>
    </source>
</evidence>
<dbReference type="PROSITE" id="PS50011">
    <property type="entry name" value="PROTEIN_KINASE_DOM"/>
    <property type="match status" value="1"/>
</dbReference>
<sequence>MVPLDAADPRQVGPYRLEGRLGGGGMGQVFLGRSPGGRPVAVKVVRPELAGDERFRERFAVEVEAARRVGGFYTAQVVDADVRADPPWLVTAYVPGPSLHEAVRSHGPLPATAVAVLGAGLAEGLVAIHGCGLVHRDLKPANVILADDGPRVIDFGIARALDATHHTTSILGTPAFMSPEQGRGDPLGPESDVFSLGSVLAFAATGDSPFGTGAAHAIIYRVVHDRPDLTRLAGLPARLADLITACLAKNPADRPTLAAILDRLGTAPDLPAQWLPPAVTAMTAERRTIPGGEPPGPAGSAMSQAPPPPGWAPPRSSPRLTRRARAVLASAAALALTLGTVGAFSYFSSPARGKAQSRTSTAIRSSAVPTLSPATLMAKGASVDFTVFSPDGKVLASASRRQRVIRLWDVPTGELRTTLTAPGNVFALAFGSGGTTLAAATDARGGYATRIQLWSLFNDKLIDTLPRSGLLGAYITLPALLFSPDGSTLASATNDAHAKDIYQDIVQLWDTTSGRVTASFSLPAHILSMAFSPDGRTLATSDNNSGAPGTRVIRLWDVTSGRANGVINTGSDGGPCDQGVRSLSFSVDGKTLAGGCDGTATKNGVRLWDTTTRQAITPSPGYGGEWIAFSTDGATLASLKCPVTGDGCGGTLHVWISDTTHRYATRENDLAPQPGAVQAQAFSPDAMTLAVGYDNGALRLWKLR</sequence>
<dbReference type="InterPro" id="IPR015943">
    <property type="entry name" value="WD40/YVTN_repeat-like_dom_sf"/>
</dbReference>
<evidence type="ECO:0000256" key="4">
    <source>
        <dbReference type="ARBA" id="ARBA00022840"/>
    </source>
</evidence>
<evidence type="ECO:0000256" key="3">
    <source>
        <dbReference type="ARBA" id="ARBA00022777"/>
    </source>
</evidence>
<dbReference type="PROSITE" id="PS00108">
    <property type="entry name" value="PROTEIN_KINASE_ST"/>
    <property type="match status" value="1"/>
</dbReference>
<feature type="repeat" description="WD" evidence="5">
    <location>
        <begin position="670"/>
        <end position="704"/>
    </location>
</feature>
<dbReference type="Pfam" id="PF00400">
    <property type="entry name" value="WD40"/>
    <property type="match status" value="3"/>
</dbReference>
<keyword evidence="2 6" id="KW-0547">Nucleotide-binding</keyword>
<keyword evidence="3 9" id="KW-0418">Kinase</keyword>
<dbReference type="SUPFAM" id="SSF56112">
    <property type="entry name" value="Protein kinase-like (PK-like)"/>
    <property type="match status" value="1"/>
</dbReference>
<feature type="binding site" evidence="6">
    <location>
        <position position="43"/>
    </location>
    <ligand>
        <name>ATP</name>
        <dbReference type="ChEBI" id="CHEBI:30616"/>
    </ligand>
</feature>
<dbReference type="SMART" id="SM00220">
    <property type="entry name" value="S_TKc"/>
    <property type="match status" value="1"/>
</dbReference>
<dbReference type="InterPro" id="IPR001680">
    <property type="entry name" value="WD40_rpt"/>
</dbReference>
<dbReference type="GO" id="GO:0016301">
    <property type="term" value="F:kinase activity"/>
    <property type="evidence" value="ECO:0007669"/>
    <property type="project" value="UniProtKB-KW"/>
</dbReference>
<dbReference type="InterPro" id="IPR008271">
    <property type="entry name" value="Ser/Thr_kinase_AS"/>
</dbReference>
<gene>
    <name evidence="9" type="ORF">GCM10023195_49100</name>
</gene>
<dbReference type="InterPro" id="IPR017441">
    <property type="entry name" value="Protein_kinase_ATP_BS"/>
</dbReference>
<evidence type="ECO:0000256" key="2">
    <source>
        <dbReference type="ARBA" id="ARBA00022741"/>
    </source>
</evidence>
<dbReference type="InterPro" id="IPR011009">
    <property type="entry name" value="Kinase-like_dom_sf"/>
</dbReference>
<dbReference type="PANTHER" id="PTHR43289:SF34">
    <property type="entry name" value="SERINE_THREONINE-PROTEIN KINASE YBDM-RELATED"/>
    <property type="match status" value="1"/>
</dbReference>
<proteinExistence type="predicted"/>
<keyword evidence="5" id="KW-0853">WD repeat</keyword>
<comment type="caution">
    <text evidence="9">The sequence shown here is derived from an EMBL/GenBank/DDBJ whole genome shotgun (WGS) entry which is preliminary data.</text>
</comment>
<keyword evidence="4 6" id="KW-0067">ATP-binding</keyword>
<dbReference type="CDD" id="cd14014">
    <property type="entry name" value="STKc_PknB_like"/>
    <property type="match status" value="1"/>
</dbReference>
<evidence type="ECO:0000256" key="1">
    <source>
        <dbReference type="ARBA" id="ARBA00022679"/>
    </source>
</evidence>
<reference evidence="10" key="1">
    <citation type="journal article" date="2019" name="Int. J. Syst. Evol. Microbiol.">
        <title>The Global Catalogue of Microorganisms (GCM) 10K type strain sequencing project: providing services to taxonomists for standard genome sequencing and annotation.</title>
        <authorList>
            <consortium name="The Broad Institute Genomics Platform"/>
            <consortium name="The Broad Institute Genome Sequencing Center for Infectious Disease"/>
            <person name="Wu L."/>
            <person name="Ma J."/>
        </authorList>
    </citation>
    <scope>NUCLEOTIDE SEQUENCE [LARGE SCALE GENOMIC DNA]</scope>
    <source>
        <strain evidence="10">JCM 17938</strain>
    </source>
</reference>